<dbReference type="Proteomes" id="UP000256541">
    <property type="component" value="Unassembled WGS sequence"/>
</dbReference>
<comment type="caution">
    <text evidence="1">The sequence shown here is derived from an EMBL/GenBank/DDBJ whole genome shotgun (WGS) entry which is preliminary data.</text>
</comment>
<evidence type="ECO:0000313" key="1">
    <source>
        <dbReference type="EMBL" id="RFA12122.1"/>
    </source>
</evidence>
<evidence type="ECO:0000313" key="2">
    <source>
        <dbReference type="Proteomes" id="UP000256541"/>
    </source>
</evidence>
<proteinExistence type="predicted"/>
<name>A0A3E0VQ60_9MICO</name>
<reference evidence="1 2" key="1">
    <citation type="submission" date="2017-04" db="EMBL/GenBank/DDBJ databases">
        <title>Comparative genome analysis of Subtercola boreus.</title>
        <authorList>
            <person name="Cho Y.-J."/>
            <person name="Cho A."/>
            <person name="Kim O.-S."/>
            <person name="Lee J.-I."/>
        </authorList>
    </citation>
    <scope>NUCLEOTIDE SEQUENCE [LARGE SCALE GENOMIC DNA]</scope>
    <source>
        <strain evidence="1 2">P27479</strain>
    </source>
</reference>
<accession>A0A3E0VQ60</accession>
<dbReference type="EMBL" id="NBXB01000045">
    <property type="protein sequence ID" value="RFA12122.1"/>
    <property type="molecule type" value="Genomic_DNA"/>
</dbReference>
<organism evidence="1 2">
    <name type="scientific">Subtercola boreus</name>
    <dbReference type="NCBI Taxonomy" id="120213"/>
    <lineage>
        <taxon>Bacteria</taxon>
        <taxon>Bacillati</taxon>
        <taxon>Actinomycetota</taxon>
        <taxon>Actinomycetes</taxon>
        <taxon>Micrococcales</taxon>
        <taxon>Microbacteriaceae</taxon>
        <taxon>Subtercola</taxon>
    </lineage>
</organism>
<dbReference type="AlphaFoldDB" id="A0A3E0VQ60"/>
<gene>
    <name evidence="1" type="ORF">B7R22_16965</name>
</gene>
<protein>
    <submittedName>
        <fullName evidence="1">Uncharacterized protein</fullName>
    </submittedName>
</protein>
<sequence length="94" mass="10240">MVGTDESARNSITWWKRGHAQHVVATKTVMPPKTMGEHHVDGITFEIGGLGTVRWRSDCAQCVRQGQGAFAPSHAAMPRCRSGGRNHCTCDGCF</sequence>